<dbReference type="GO" id="GO:0003735">
    <property type="term" value="F:structural constituent of ribosome"/>
    <property type="evidence" value="ECO:0007669"/>
    <property type="project" value="InterPro"/>
</dbReference>
<dbReference type="PANTHER" id="PTHR10114">
    <property type="entry name" value="60S RIBOSOMAL PROTEIN L36"/>
    <property type="match status" value="1"/>
</dbReference>
<dbReference type="Pfam" id="PF01158">
    <property type="entry name" value="Ribosomal_L36e"/>
    <property type="match status" value="1"/>
</dbReference>
<keyword evidence="9" id="KW-1185">Reference proteome</keyword>
<dbReference type="GO" id="GO:0006412">
    <property type="term" value="P:translation"/>
    <property type="evidence" value="ECO:0007669"/>
    <property type="project" value="InterPro"/>
</dbReference>
<comment type="similarity">
    <text evidence="1">Belongs to the eukaryotic ribosomal protein eL36 family.</text>
</comment>
<dbReference type="InterPro" id="IPR038097">
    <property type="entry name" value="Ribosomal_eL36_sf"/>
</dbReference>
<organism evidence="8 9">
    <name type="scientific">Myotis davidii</name>
    <name type="common">David's myotis</name>
    <dbReference type="NCBI Taxonomy" id="225400"/>
    <lineage>
        <taxon>Eukaryota</taxon>
        <taxon>Metazoa</taxon>
        <taxon>Chordata</taxon>
        <taxon>Craniata</taxon>
        <taxon>Vertebrata</taxon>
        <taxon>Euteleostomi</taxon>
        <taxon>Mammalia</taxon>
        <taxon>Eutheria</taxon>
        <taxon>Laurasiatheria</taxon>
        <taxon>Chiroptera</taxon>
        <taxon>Yangochiroptera</taxon>
        <taxon>Vespertilionidae</taxon>
        <taxon>Myotis</taxon>
    </lineage>
</organism>
<dbReference type="InterPro" id="IPR000509">
    <property type="entry name" value="Ribosomal_eL36"/>
</dbReference>
<keyword evidence="4" id="KW-0687">Ribonucleoprotein</keyword>
<evidence type="ECO:0000256" key="1">
    <source>
        <dbReference type="ARBA" id="ARBA00006509"/>
    </source>
</evidence>
<dbReference type="Gene3D" id="1.10.10.1760">
    <property type="entry name" value="60S ribosomal protein L36"/>
    <property type="match status" value="1"/>
</dbReference>
<evidence type="ECO:0000256" key="4">
    <source>
        <dbReference type="ARBA" id="ARBA00023274"/>
    </source>
</evidence>
<evidence type="ECO:0000256" key="7">
    <source>
        <dbReference type="ARBA" id="ARBA00035331"/>
    </source>
</evidence>
<evidence type="ECO:0000256" key="6">
    <source>
        <dbReference type="ARBA" id="ARBA00035226"/>
    </source>
</evidence>
<proteinExistence type="inferred from homology"/>
<protein>
    <recommendedName>
        <fullName evidence="6">Large ribosomal subunit protein eL36</fullName>
    </recommendedName>
    <alternativeName>
        <fullName evidence="7">60S ribosomal protein L36</fullName>
    </alternativeName>
</protein>
<dbReference type="Proteomes" id="UP000010556">
    <property type="component" value="Unassembled WGS sequence"/>
</dbReference>
<evidence type="ECO:0000256" key="2">
    <source>
        <dbReference type="ARBA" id="ARBA00011133"/>
    </source>
</evidence>
<evidence type="ECO:0000256" key="5">
    <source>
        <dbReference type="ARBA" id="ARBA00034092"/>
    </source>
</evidence>
<gene>
    <name evidence="8" type="ORF">MDA_GLEAN10014027</name>
</gene>
<comment type="function">
    <text evidence="5">Component of the large ribosomal subunit. The ribosome is a large ribonucleoprotein complex responsible for the synthesis of proteins in the cell.</text>
</comment>
<name>L5LM77_MYODS</name>
<evidence type="ECO:0000313" key="9">
    <source>
        <dbReference type="Proteomes" id="UP000010556"/>
    </source>
</evidence>
<reference evidence="9" key="1">
    <citation type="journal article" date="2013" name="Science">
        <title>Comparative analysis of bat genomes provides insight into the evolution of flight and immunity.</title>
        <authorList>
            <person name="Zhang G."/>
            <person name="Cowled C."/>
            <person name="Shi Z."/>
            <person name="Huang Z."/>
            <person name="Bishop-Lilly K.A."/>
            <person name="Fang X."/>
            <person name="Wynne J.W."/>
            <person name="Xiong Z."/>
            <person name="Baker M.L."/>
            <person name="Zhao W."/>
            <person name="Tachedjian M."/>
            <person name="Zhu Y."/>
            <person name="Zhou P."/>
            <person name="Jiang X."/>
            <person name="Ng J."/>
            <person name="Yang L."/>
            <person name="Wu L."/>
            <person name="Xiao J."/>
            <person name="Feng Y."/>
            <person name="Chen Y."/>
            <person name="Sun X."/>
            <person name="Zhang Y."/>
            <person name="Marsh G.A."/>
            <person name="Crameri G."/>
            <person name="Broder C.C."/>
            <person name="Frey K.G."/>
            <person name="Wang L.F."/>
            <person name="Wang J."/>
        </authorList>
    </citation>
    <scope>NUCLEOTIDE SEQUENCE [LARGE SCALE GENOMIC DNA]</scope>
</reference>
<evidence type="ECO:0000313" key="8">
    <source>
        <dbReference type="EMBL" id="ELK27140.1"/>
    </source>
</evidence>
<keyword evidence="3 8" id="KW-0689">Ribosomal protein</keyword>
<comment type="subunit">
    <text evidence="2">Component of the large ribosomal subunit.</text>
</comment>
<dbReference type="EMBL" id="KB110504">
    <property type="protein sequence ID" value="ELK27140.1"/>
    <property type="molecule type" value="Genomic_DNA"/>
</dbReference>
<dbReference type="AlphaFoldDB" id="L5LM77"/>
<accession>L5LM77</accession>
<dbReference type="GO" id="GO:0005840">
    <property type="term" value="C:ribosome"/>
    <property type="evidence" value="ECO:0007669"/>
    <property type="project" value="UniProtKB-KW"/>
</dbReference>
<sequence length="76" mass="8879">MDLYYPMAMGLNKGLKVNKNVSKPSHSHCHCHHCSSRHHLTKHPNFVQDMTGEVCSFAQYERHARKGWRHISAPRR</sequence>
<evidence type="ECO:0000256" key="3">
    <source>
        <dbReference type="ARBA" id="ARBA00022980"/>
    </source>
</evidence>
<dbReference type="GO" id="GO:1990904">
    <property type="term" value="C:ribonucleoprotein complex"/>
    <property type="evidence" value="ECO:0007669"/>
    <property type="project" value="UniProtKB-KW"/>
</dbReference>